<evidence type="ECO:0000256" key="1">
    <source>
        <dbReference type="SAM" id="MobiDB-lite"/>
    </source>
</evidence>
<organism evidence="2 3">
    <name type="scientific">Amborella trichopoda</name>
    <dbReference type="NCBI Taxonomy" id="13333"/>
    <lineage>
        <taxon>Eukaryota</taxon>
        <taxon>Viridiplantae</taxon>
        <taxon>Streptophyta</taxon>
        <taxon>Embryophyta</taxon>
        <taxon>Tracheophyta</taxon>
        <taxon>Spermatophyta</taxon>
        <taxon>Magnoliopsida</taxon>
        <taxon>Amborellales</taxon>
        <taxon>Amborellaceae</taxon>
        <taxon>Amborella</taxon>
    </lineage>
</organism>
<sequence length="162" mass="18379">MPTIQQNTDNELPSEEYMVWYNLVFHPLIHNVTNSPKDILQPHIHEEEEMVHAHEPQYITRPRGYEDQLDSAVKASTVMLAEALTLRQIDMGDVEARMDHLQRQYNDETVPDEAGDDEVGQSSRAVEDLAPSIEPAVEDPEDITHEINSISLREGDACNGTF</sequence>
<protein>
    <recommendedName>
        <fullName evidence="4">Aminotransferase-like plant mobile domain-containing protein</fullName>
    </recommendedName>
</protein>
<dbReference type="AlphaFoldDB" id="W1PBJ0"/>
<feature type="region of interest" description="Disordered" evidence="1">
    <location>
        <begin position="105"/>
        <end position="141"/>
    </location>
</feature>
<name>W1PBJ0_AMBTC</name>
<evidence type="ECO:0008006" key="4">
    <source>
        <dbReference type="Google" id="ProtNLM"/>
    </source>
</evidence>
<evidence type="ECO:0000313" key="3">
    <source>
        <dbReference type="Proteomes" id="UP000017836"/>
    </source>
</evidence>
<keyword evidence="3" id="KW-1185">Reference proteome</keyword>
<proteinExistence type="predicted"/>
<gene>
    <name evidence="2" type="ORF">AMTR_s00080p00182800</name>
</gene>
<accession>W1PBJ0</accession>
<evidence type="ECO:0000313" key="2">
    <source>
        <dbReference type="EMBL" id="ERN04981.1"/>
    </source>
</evidence>
<dbReference type="Proteomes" id="UP000017836">
    <property type="component" value="Unassembled WGS sequence"/>
</dbReference>
<dbReference type="EMBL" id="KI394095">
    <property type="protein sequence ID" value="ERN04981.1"/>
    <property type="molecule type" value="Genomic_DNA"/>
</dbReference>
<dbReference type="HOGENOM" id="CLU_144385_0_0_1"/>
<dbReference type="Gramene" id="ERN04981">
    <property type="protein sequence ID" value="ERN04981"/>
    <property type="gene ID" value="AMTR_s00080p00182800"/>
</dbReference>
<reference evidence="3" key="1">
    <citation type="journal article" date="2013" name="Science">
        <title>The Amborella genome and the evolution of flowering plants.</title>
        <authorList>
            <consortium name="Amborella Genome Project"/>
        </authorList>
    </citation>
    <scope>NUCLEOTIDE SEQUENCE [LARGE SCALE GENOMIC DNA]</scope>
</reference>
<feature type="compositionally biased region" description="Acidic residues" evidence="1">
    <location>
        <begin position="109"/>
        <end position="119"/>
    </location>
</feature>